<evidence type="ECO:0000313" key="1">
    <source>
        <dbReference type="EMBL" id="KOX70762.1"/>
    </source>
</evidence>
<keyword evidence="2" id="KW-1185">Reference proteome</keyword>
<dbReference type="Proteomes" id="UP000053105">
    <property type="component" value="Unassembled WGS sequence"/>
</dbReference>
<organism evidence="1 2">
    <name type="scientific">Melipona quadrifasciata</name>
    <dbReference type="NCBI Taxonomy" id="166423"/>
    <lineage>
        <taxon>Eukaryota</taxon>
        <taxon>Metazoa</taxon>
        <taxon>Ecdysozoa</taxon>
        <taxon>Arthropoda</taxon>
        <taxon>Hexapoda</taxon>
        <taxon>Insecta</taxon>
        <taxon>Pterygota</taxon>
        <taxon>Neoptera</taxon>
        <taxon>Endopterygota</taxon>
        <taxon>Hymenoptera</taxon>
        <taxon>Apocrita</taxon>
        <taxon>Aculeata</taxon>
        <taxon>Apoidea</taxon>
        <taxon>Anthophila</taxon>
        <taxon>Apidae</taxon>
        <taxon>Melipona</taxon>
    </lineage>
</organism>
<accession>A0A0N0BDQ2</accession>
<evidence type="ECO:0000313" key="2">
    <source>
        <dbReference type="Proteomes" id="UP000053105"/>
    </source>
</evidence>
<sequence>MVEPEVSTLNKICNASVNFLVKFMSNKFGVSLTHAKEKKTISFVVECSTCRNVLKFMNVLID</sequence>
<reference evidence="1 2" key="1">
    <citation type="submission" date="2015-07" db="EMBL/GenBank/DDBJ databases">
        <title>The genome of Melipona quadrifasciata.</title>
        <authorList>
            <person name="Pan H."/>
            <person name="Kapheim K."/>
        </authorList>
    </citation>
    <scope>NUCLEOTIDE SEQUENCE [LARGE SCALE GENOMIC DNA]</scope>
    <source>
        <strain evidence="1">0111107301</strain>
        <tissue evidence="1">Whole body</tissue>
    </source>
</reference>
<gene>
    <name evidence="1" type="ORF">WN51_02186</name>
</gene>
<dbReference type="AlphaFoldDB" id="A0A0N0BDQ2"/>
<proteinExistence type="predicted"/>
<protein>
    <submittedName>
        <fullName evidence="1">Uncharacterized protein</fullName>
    </submittedName>
</protein>
<name>A0A0N0BDQ2_9HYME</name>
<dbReference type="EMBL" id="KQ435851">
    <property type="protein sequence ID" value="KOX70762.1"/>
    <property type="molecule type" value="Genomic_DNA"/>
</dbReference>